<dbReference type="InterPro" id="IPR006311">
    <property type="entry name" value="TAT_signal"/>
</dbReference>
<accession>A0A4D7BHF5</accession>
<name>A0A4D7BHF5_9HYPH</name>
<dbReference type="RefSeq" id="WP_136962672.1">
    <property type="nucleotide sequence ID" value="NZ_CP039690.1"/>
</dbReference>
<organism evidence="2 3">
    <name type="scientific">Phreatobacter stygius</name>
    <dbReference type="NCBI Taxonomy" id="1940610"/>
    <lineage>
        <taxon>Bacteria</taxon>
        <taxon>Pseudomonadati</taxon>
        <taxon>Pseudomonadota</taxon>
        <taxon>Alphaproteobacteria</taxon>
        <taxon>Hyphomicrobiales</taxon>
        <taxon>Phreatobacteraceae</taxon>
        <taxon>Phreatobacter</taxon>
    </lineage>
</organism>
<dbReference type="EMBL" id="CP039690">
    <property type="protein sequence ID" value="QCI67237.1"/>
    <property type="molecule type" value="Genomic_DNA"/>
</dbReference>
<keyword evidence="3" id="KW-1185">Reference proteome</keyword>
<evidence type="ECO:0000256" key="1">
    <source>
        <dbReference type="SAM" id="MobiDB-lite"/>
    </source>
</evidence>
<feature type="compositionally biased region" description="Gly residues" evidence="1">
    <location>
        <begin position="34"/>
        <end position="43"/>
    </location>
</feature>
<evidence type="ECO:0000313" key="3">
    <source>
        <dbReference type="Proteomes" id="UP000298781"/>
    </source>
</evidence>
<proteinExistence type="predicted"/>
<gene>
    <name evidence="2" type="ORF">E8M01_25185</name>
</gene>
<dbReference type="KEGG" id="pstg:E8M01_25185"/>
<dbReference type="Proteomes" id="UP000298781">
    <property type="component" value="Chromosome"/>
</dbReference>
<protein>
    <submittedName>
        <fullName evidence="2">Uncharacterized protein</fullName>
    </submittedName>
</protein>
<reference evidence="2 3" key="1">
    <citation type="submission" date="2019-04" db="EMBL/GenBank/DDBJ databases">
        <title>Phreatobacter aquaticus sp. nov.</title>
        <authorList>
            <person name="Choi A."/>
        </authorList>
    </citation>
    <scope>NUCLEOTIDE SEQUENCE [LARGE SCALE GENOMIC DNA]</scope>
    <source>
        <strain evidence="2 3">KCTC 52518</strain>
    </source>
</reference>
<sequence length="76" mass="8387">MSDVIQSRRAMIFGALASLVGLTALSPEAEAQGRGWGPDGMGPPGQRRRSGWIPPGHRRHRRGRGYGWGRRRGHGW</sequence>
<evidence type="ECO:0000313" key="2">
    <source>
        <dbReference type="EMBL" id="QCI67237.1"/>
    </source>
</evidence>
<dbReference type="AlphaFoldDB" id="A0A4D7BHF5"/>
<feature type="compositionally biased region" description="Basic residues" evidence="1">
    <location>
        <begin position="46"/>
        <end position="76"/>
    </location>
</feature>
<feature type="region of interest" description="Disordered" evidence="1">
    <location>
        <begin position="28"/>
        <end position="76"/>
    </location>
</feature>
<dbReference type="PROSITE" id="PS51318">
    <property type="entry name" value="TAT"/>
    <property type="match status" value="1"/>
</dbReference>